<name>A0A0D8JUW1_COCIM</name>
<dbReference type="InParanoid" id="A0A0D8JUW1"/>
<keyword evidence="1" id="KW-1133">Transmembrane helix</keyword>
<evidence type="ECO:0000313" key="3">
    <source>
        <dbReference type="Proteomes" id="UP000001261"/>
    </source>
</evidence>
<dbReference type="GeneID" id="24164782"/>
<dbReference type="EMBL" id="GG704913">
    <property type="protein sequence ID" value="KJF60706.1"/>
    <property type="molecule type" value="Genomic_DNA"/>
</dbReference>
<accession>A0A0D8JUW1</accession>
<reference evidence="3" key="2">
    <citation type="journal article" date="2010" name="Genome Res.">
        <title>Population genomic sequencing of Coccidioides fungi reveals recent hybridization and transposon control.</title>
        <authorList>
            <person name="Neafsey D.E."/>
            <person name="Barker B.M."/>
            <person name="Sharpton T.J."/>
            <person name="Stajich J.E."/>
            <person name="Park D.J."/>
            <person name="Whiston E."/>
            <person name="Hung C.-Y."/>
            <person name="McMahan C."/>
            <person name="White J."/>
            <person name="Sykes S."/>
            <person name="Heiman D."/>
            <person name="Young S."/>
            <person name="Zeng Q."/>
            <person name="Abouelleil A."/>
            <person name="Aftuck L."/>
            <person name="Bessette D."/>
            <person name="Brown A."/>
            <person name="FitzGerald M."/>
            <person name="Lui A."/>
            <person name="Macdonald J.P."/>
            <person name="Priest M."/>
            <person name="Orbach M.J."/>
            <person name="Galgiani J.N."/>
            <person name="Kirkland T.N."/>
            <person name="Cole G.T."/>
            <person name="Birren B.W."/>
            <person name="Henn M.R."/>
            <person name="Taylor J.W."/>
            <person name="Rounsley S.D."/>
        </authorList>
    </citation>
    <scope>GENOME REANNOTATION</scope>
    <source>
        <strain evidence="3">RS</strain>
    </source>
</reference>
<keyword evidence="1" id="KW-0812">Transmembrane</keyword>
<dbReference type="RefSeq" id="XP_004444948.1">
    <property type="nucleotide sequence ID" value="XM_004444891.1"/>
</dbReference>
<dbReference type="AlphaFoldDB" id="A0A0D8JUW1"/>
<keyword evidence="3" id="KW-1185">Reference proteome</keyword>
<reference evidence="3" key="1">
    <citation type="journal article" date="2009" name="Genome Res.">
        <title>Comparative genomic analyses of the human fungal pathogens Coccidioides and their relatives.</title>
        <authorList>
            <person name="Sharpton T.J."/>
            <person name="Stajich J.E."/>
            <person name="Rounsley S.D."/>
            <person name="Gardner M.J."/>
            <person name="Wortman J.R."/>
            <person name="Jordar V.S."/>
            <person name="Maiti R."/>
            <person name="Kodira C.D."/>
            <person name="Neafsey D.E."/>
            <person name="Zeng Q."/>
            <person name="Hung C.-Y."/>
            <person name="McMahan C."/>
            <person name="Muszewska A."/>
            <person name="Grynberg M."/>
            <person name="Mandel M.A."/>
            <person name="Kellner E.M."/>
            <person name="Barker B.M."/>
            <person name="Galgiani J.N."/>
            <person name="Orbach M.J."/>
            <person name="Kirkland T.N."/>
            <person name="Cole G.T."/>
            <person name="Henn M.R."/>
            <person name="Birren B.W."/>
            <person name="Taylor J.W."/>
        </authorList>
    </citation>
    <scope>NUCLEOTIDE SEQUENCE [LARGE SCALE GENOMIC DNA]</scope>
    <source>
        <strain evidence="3">RS</strain>
    </source>
</reference>
<dbReference type="InterPro" id="IPR053247">
    <property type="entry name" value="GPCR_GPR1/git3-like"/>
</dbReference>
<gene>
    <name evidence="2" type="ORF">CIMG_13155</name>
</gene>
<dbReference type="PANTHER" id="PTHR42058">
    <property type="entry name" value="G_PROTEIN_RECEP_F2_4 DOMAIN-CONTAINING PROTEIN"/>
    <property type="match status" value="1"/>
</dbReference>
<protein>
    <submittedName>
        <fullName evidence="2">Uncharacterized protein</fullName>
    </submittedName>
</protein>
<proteinExistence type="predicted"/>
<evidence type="ECO:0000313" key="2">
    <source>
        <dbReference type="EMBL" id="KJF60706.1"/>
    </source>
</evidence>
<dbReference type="OrthoDB" id="26203at2759"/>
<evidence type="ECO:0000256" key="1">
    <source>
        <dbReference type="SAM" id="Phobius"/>
    </source>
</evidence>
<sequence>MLLHLTVCWEKTLGTKFRISCLALLRNLRRIHWHACPRSHDYRRELPIRQGMPDLSIQEQGDFWIPLIAVSSATLIIELVTVVYCLYMILKPLYQDWKQGTVNHARSGSSFDTSRRLTARAASRRVQRILQLQLRAIAVVSLILLHVALLSAIFIQVAYLYDASAMDMLP</sequence>
<organism evidence="2 3">
    <name type="scientific">Coccidioides immitis (strain RS)</name>
    <name type="common">Valley fever fungus</name>
    <dbReference type="NCBI Taxonomy" id="246410"/>
    <lineage>
        <taxon>Eukaryota</taxon>
        <taxon>Fungi</taxon>
        <taxon>Dikarya</taxon>
        <taxon>Ascomycota</taxon>
        <taxon>Pezizomycotina</taxon>
        <taxon>Eurotiomycetes</taxon>
        <taxon>Eurotiomycetidae</taxon>
        <taxon>Onygenales</taxon>
        <taxon>Onygenaceae</taxon>
        <taxon>Coccidioides</taxon>
    </lineage>
</organism>
<dbReference type="VEuPathDB" id="FungiDB:CIMG_13155"/>
<dbReference type="STRING" id="246410.A0A0D8JUW1"/>
<feature type="transmembrane region" description="Helical" evidence="1">
    <location>
        <begin position="134"/>
        <end position="161"/>
    </location>
</feature>
<dbReference type="Proteomes" id="UP000001261">
    <property type="component" value="Unassembled WGS sequence"/>
</dbReference>
<dbReference type="PANTHER" id="PTHR42058:SF1">
    <property type="entry name" value="G-PROTEIN COUPLED RECEPTORS FAMILY 2 PROFILE 2 DOMAIN-CONTAINING PROTEIN"/>
    <property type="match status" value="1"/>
</dbReference>
<feature type="transmembrane region" description="Helical" evidence="1">
    <location>
        <begin position="63"/>
        <end position="90"/>
    </location>
</feature>
<keyword evidence="1" id="KW-0472">Membrane</keyword>
<dbReference type="KEGG" id="cim:CIMG_13155"/>